<evidence type="ECO:0000259" key="3">
    <source>
        <dbReference type="PROSITE" id="PS51736"/>
    </source>
</evidence>
<keyword evidence="1" id="KW-0175">Coiled coil</keyword>
<dbReference type="InterPro" id="IPR006119">
    <property type="entry name" value="Resolv_N"/>
</dbReference>
<dbReference type="CDD" id="cd00338">
    <property type="entry name" value="Ser_Recombinase"/>
    <property type="match status" value="1"/>
</dbReference>
<dbReference type="Pfam" id="PF07508">
    <property type="entry name" value="Recombinase"/>
    <property type="match status" value="1"/>
</dbReference>
<evidence type="ECO:0000256" key="2">
    <source>
        <dbReference type="SAM" id="MobiDB-lite"/>
    </source>
</evidence>
<dbReference type="InterPro" id="IPR025827">
    <property type="entry name" value="Zn_ribbon_recom_dom"/>
</dbReference>
<accession>A0A517IAG6</accession>
<feature type="domain" description="Resolvase/invertase-type recombinase catalytic" evidence="3">
    <location>
        <begin position="9"/>
        <end position="166"/>
    </location>
</feature>
<sequence>MVTHLKNLDIAIYLRKSRKDIETEREAALRGEEYDTLTKHRKELLAYAKKNEHNIVDIFEEVVSGEYIAERPEMQALLQKVKDLNYDGILVMDLDRFGRGDKMDQGRIERTFKESQTLILTPQETLDLNEESGEFTVEVKTFLARMEYKQIKKRLQGGRRRGATSGRDQSTKPPYGYRKDDSLRLVIHEEEAKVVLMIFQCCVEDGLGRSAIAQRLMDFGIPSPTGLPQWQHVTIGRILKNPKYKGDQVFGRTKWSKNEDGTYSYTKVHDKEQMAYLEGAHEPIVDPELWEKAQEALSRRREAPVKKNHDILNPFAGILKCKKCGKAMLANKPTNRPNKYLSCYTTRCDTKMIALYKVEEVFLRQLETIFDHLRATAKKRRSQPDDAALDLAKRKVLRIKEDIKKTNLRKTNLHDLLEDGTYDKDTFLERSRLLQEQIKQLDNELEAAEKQVELEAGRLNQALKVLPMIKKALTEYKSAGSIKEQNALLKEIVREIKYRRETDWTGPYQFEIEIHLYD</sequence>
<gene>
    <name evidence="5" type="ORF">FPS98_18705</name>
</gene>
<dbReference type="PANTHER" id="PTHR30461:SF23">
    <property type="entry name" value="DNA RECOMBINASE-RELATED"/>
    <property type="match status" value="1"/>
</dbReference>
<dbReference type="Proteomes" id="UP000317713">
    <property type="component" value="Chromosome"/>
</dbReference>
<dbReference type="InterPro" id="IPR036162">
    <property type="entry name" value="Resolvase-like_N_sf"/>
</dbReference>
<evidence type="ECO:0000259" key="4">
    <source>
        <dbReference type="PROSITE" id="PS51737"/>
    </source>
</evidence>
<dbReference type="Gene3D" id="3.40.50.1390">
    <property type="entry name" value="Resolvase, N-terminal catalytic domain"/>
    <property type="match status" value="1"/>
</dbReference>
<dbReference type="PROSITE" id="PS51736">
    <property type="entry name" value="RECOMBINASES_3"/>
    <property type="match status" value="1"/>
</dbReference>
<dbReference type="SMART" id="SM00857">
    <property type="entry name" value="Resolvase"/>
    <property type="match status" value="1"/>
</dbReference>
<dbReference type="Gene3D" id="3.90.1750.20">
    <property type="entry name" value="Putative Large Serine Recombinase, Chain B, Domain 2"/>
    <property type="match status" value="1"/>
</dbReference>
<dbReference type="AlphaFoldDB" id="A0A517IAG6"/>
<proteinExistence type="predicted"/>
<evidence type="ECO:0000313" key="5">
    <source>
        <dbReference type="EMBL" id="QDS35880.1"/>
    </source>
</evidence>
<dbReference type="PROSITE" id="PS51737">
    <property type="entry name" value="RECOMBINASE_DNA_BIND"/>
    <property type="match status" value="1"/>
</dbReference>
<reference evidence="5 6" key="1">
    <citation type="submission" date="2019-07" db="EMBL/GenBank/DDBJ databases">
        <title>Characterization of Brevibacillus brevis HK544, as a potential biocontrol agent.</title>
        <authorList>
            <person name="Kim H."/>
        </authorList>
    </citation>
    <scope>NUCLEOTIDE SEQUENCE [LARGE SCALE GENOMIC DNA]</scope>
    <source>
        <strain evidence="5 6">HK544</strain>
    </source>
</reference>
<feature type="domain" description="Recombinase" evidence="4">
    <location>
        <begin position="174"/>
        <end position="303"/>
    </location>
</feature>
<dbReference type="SUPFAM" id="SSF53041">
    <property type="entry name" value="Resolvase-like"/>
    <property type="match status" value="1"/>
</dbReference>
<protein>
    <submittedName>
        <fullName evidence="5">Recombinase family protein</fullName>
    </submittedName>
</protein>
<feature type="coiled-coil region" evidence="1">
    <location>
        <begin position="424"/>
        <end position="458"/>
    </location>
</feature>
<name>A0A517IAG6_BREBE</name>
<evidence type="ECO:0000256" key="1">
    <source>
        <dbReference type="SAM" id="Coils"/>
    </source>
</evidence>
<feature type="region of interest" description="Disordered" evidence="2">
    <location>
        <begin position="153"/>
        <end position="176"/>
    </location>
</feature>
<evidence type="ECO:0000313" key="6">
    <source>
        <dbReference type="Proteomes" id="UP000317713"/>
    </source>
</evidence>
<dbReference type="GO" id="GO:0000150">
    <property type="term" value="F:DNA strand exchange activity"/>
    <property type="evidence" value="ECO:0007669"/>
    <property type="project" value="InterPro"/>
</dbReference>
<dbReference type="EMBL" id="CP042161">
    <property type="protein sequence ID" value="QDS35880.1"/>
    <property type="molecule type" value="Genomic_DNA"/>
</dbReference>
<dbReference type="InterPro" id="IPR011109">
    <property type="entry name" value="DNA_bind_recombinase_dom"/>
</dbReference>
<feature type="compositionally biased region" description="Basic residues" evidence="2">
    <location>
        <begin position="153"/>
        <end position="162"/>
    </location>
</feature>
<dbReference type="InterPro" id="IPR038109">
    <property type="entry name" value="DNA_bind_recomb_sf"/>
</dbReference>
<dbReference type="RefSeq" id="WP_144617495.1">
    <property type="nucleotide sequence ID" value="NZ_CP042161.1"/>
</dbReference>
<dbReference type="InterPro" id="IPR050639">
    <property type="entry name" value="SSR_resolvase"/>
</dbReference>
<dbReference type="PANTHER" id="PTHR30461">
    <property type="entry name" value="DNA-INVERTASE FROM LAMBDOID PROPHAGE"/>
    <property type="match status" value="1"/>
</dbReference>
<dbReference type="Pfam" id="PF13408">
    <property type="entry name" value="Zn_ribbon_recom"/>
    <property type="match status" value="1"/>
</dbReference>
<organism evidence="5 6">
    <name type="scientific">Brevibacillus brevis</name>
    <name type="common">Bacillus brevis</name>
    <dbReference type="NCBI Taxonomy" id="1393"/>
    <lineage>
        <taxon>Bacteria</taxon>
        <taxon>Bacillati</taxon>
        <taxon>Bacillota</taxon>
        <taxon>Bacilli</taxon>
        <taxon>Bacillales</taxon>
        <taxon>Paenibacillaceae</taxon>
        <taxon>Brevibacillus</taxon>
    </lineage>
</organism>
<dbReference type="Pfam" id="PF00239">
    <property type="entry name" value="Resolvase"/>
    <property type="match status" value="1"/>
</dbReference>
<dbReference type="GO" id="GO:0003677">
    <property type="term" value="F:DNA binding"/>
    <property type="evidence" value="ECO:0007669"/>
    <property type="project" value="InterPro"/>
</dbReference>